<name>A0A4R2LIL5_9FIRM</name>
<keyword evidence="2" id="KW-0812">Transmembrane</keyword>
<feature type="coiled-coil region" evidence="1">
    <location>
        <begin position="33"/>
        <end position="66"/>
    </location>
</feature>
<keyword evidence="2" id="KW-0472">Membrane</keyword>
<feature type="transmembrane region" description="Helical" evidence="2">
    <location>
        <begin position="7"/>
        <end position="26"/>
    </location>
</feature>
<dbReference type="AlphaFoldDB" id="A0A4R2LIL5"/>
<organism evidence="3 4">
    <name type="scientific">Marinisporobacter balticus</name>
    <dbReference type="NCBI Taxonomy" id="2018667"/>
    <lineage>
        <taxon>Bacteria</taxon>
        <taxon>Bacillati</taxon>
        <taxon>Bacillota</taxon>
        <taxon>Clostridia</taxon>
        <taxon>Peptostreptococcales</taxon>
        <taxon>Thermotaleaceae</taxon>
        <taxon>Marinisporobacter</taxon>
    </lineage>
</organism>
<keyword evidence="4" id="KW-1185">Reference proteome</keyword>
<dbReference type="OrthoDB" id="1704601at2"/>
<dbReference type="InterPro" id="IPR014717">
    <property type="entry name" value="Transl_elong_EF1B/ribsomal_bS6"/>
</dbReference>
<proteinExistence type="predicted"/>
<protein>
    <recommendedName>
        <fullName evidence="5">Tfp pilus assembly protein PilO</fullName>
    </recommendedName>
</protein>
<dbReference type="EMBL" id="SLWV01000003">
    <property type="protein sequence ID" value="TCO79175.1"/>
    <property type="molecule type" value="Genomic_DNA"/>
</dbReference>
<dbReference type="Gene3D" id="3.30.70.60">
    <property type="match status" value="1"/>
</dbReference>
<evidence type="ECO:0008006" key="5">
    <source>
        <dbReference type="Google" id="ProtNLM"/>
    </source>
</evidence>
<accession>A0A4R2LIL5</accession>
<evidence type="ECO:0000313" key="4">
    <source>
        <dbReference type="Proteomes" id="UP000294919"/>
    </source>
</evidence>
<sequence>MQRNKKIIIFVFMIIMLGFGYVDLIIKPQVCRKEALKENIKACQINVAQSEELSFYENRINEENKKVSAEVAYIKNKFFKSIKQEDIIILLTEMLKDSDFKVPSISFSKVRREGSLNIINVTLPFEGSYKGVITFLKKIREYKRKIIISSLHIEIIENKNLHGNIMLDFYGLLEKDENNEFIKKSNRDAASKANPFECFDE</sequence>
<dbReference type="RefSeq" id="WP_132242939.1">
    <property type="nucleotide sequence ID" value="NZ_SLWV01000003.1"/>
</dbReference>
<evidence type="ECO:0000256" key="1">
    <source>
        <dbReference type="SAM" id="Coils"/>
    </source>
</evidence>
<gene>
    <name evidence="3" type="ORF">EV214_103228</name>
</gene>
<keyword evidence="2" id="KW-1133">Transmembrane helix</keyword>
<comment type="caution">
    <text evidence="3">The sequence shown here is derived from an EMBL/GenBank/DDBJ whole genome shotgun (WGS) entry which is preliminary data.</text>
</comment>
<evidence type="ECO:0000313" key="3">
    <source>
        <dbReference type="EMBL" id="TCO79175.1"/>
    </source>
</evidence>
<reference evidence="3 4" key="1">
    <citation type="submission" date="2019-03" db="EMBL/GenBank/DDBJ databases">
        <title>Genomic Encyclopedia of Type Strains, Phase IV (KMG-IV): sequencing the most valuable type-strain genomes for metagenomic binning, comparative biology and taxonomic classification.</title>
        <authorList>
            <person name="Goeker M."/>
        </authorList>
    </citation>
    <scope>NUCLEOTIDE SEQUENCE [LARGE SCALE GENOMIC DNA]</scope>
    <source>
        <strain evidence="3 4">DSM 102940</strain>
    </source>
</reference>
<evidence type="ECO:0000256" key="2">
    <source>
        <dbReference type="SAM" id="Phobius"/>
    </source>
</evidence>
<dbReference type="Proteomes" id="UP000294919">
    <property type="component" value="Unassembled WGS sequence"/>
</dbReference>
<keyword evidence="1" id="KW-0175">Coiled coil</keyword>